<accession>A0A6N2M3J6</accession>
<organism evidence="1">
    <name type="scientific">Salix viminalis</name>
    <name type="common">Common osier</name>
    <name type="synonym">Basket willow</name>
    <dbReference type="NCBI Taxonomy" id="40686"/>
    <lineage>
        <taxon>Eukaryota</taxon>
        <taxon>Viridiplantae</taxon>
        <taxon>Streptophyta</taxon>
        <taxon>Embryophyta</taxon>
        <taxon>Tracheophyta</taxon>
        <taxon>Spermatophyta</taxon>
        <taxon>Magnoliopsida</taxon>
        <taxon>eudicotyledons</taxon>
        <taxon>Gunneridae</taxon>
        <taxon>Pentapetalae</taxon>
        <taxon>rosids</taxon>
        <taxon>fabids</taxon>
        <taxon>Malpighiales</taxon>
        <taxon>Salicaceae</taxon>
        <taxon>Saliceae</taxon>
        <taxon>Salix</taxon>
    </lineage>
</organism>
<dbReference type="AlphaFoldDB" id="A0A6N2M3J6"/>
<dbReference type="EMBL" id="CAADRP010001597">
    <property type="protein sequence ID" value="VFU44207.1"/>
    <property type="molecule type" value="Genomic_DNA"/>
</dbReference>
<evidence type="ECO:0000313" key="1">
    <source>
        <dbReference type="EMBL" id="VFU44207.1"/>
    </source>
</evidence>
<protein>
    <submittedName>
        <fullName evidence="1">Uncharacterized protein</fullName>
    </submittedName>
</protein>
<proteinExistence type="predicted"/>
<reference evidence="1" key="1">
    <citation type="submission" date="2019-03" db="EMBL/GenBank/DDBJ databases">
        <authorList>
            <person name="Mank J."/>
            <person name="Almeida P."/>
        </authorList>
    </citation>
    <scope>NUCLEOTIDE SEQUENCE</scope>
    <source>
        <strain evidence="1">78183</strain>
    </source>
</reference>
<name>A0A6N2M3J6_SALVM</name>
<sequence>MEGIVVGIVGSEGMFGNGGKVTFGRLRHGGEARKWRQCRDGWVVGRVGMVGKGGTDGSGGNWRSWRAATATLLPEKTNAKEKATMKNLKEAMDVYVRALNEENKICDGFI</sequence>
<gene>
    <name evidence="1" type="ORF">SVIM_LOCUS270440</name>
</gene>